<keyword evidence="2" id="KW-0732">Signal</keyword>
<dbReference type="EMBL" id="QUMU01000008">
    <property type="protein sequence ID" value="REG28708.1"/>
    <property type="molecule type" value="Genomic_DNA"/>
</dbReference>
<dbReference type="PROSITE" id="PS51257">
    <property type="entry name" value="PROKAR_LIPOPROTEIN"/>
    <property type="match status" value="1"/>
</dbReference>
<evidence type="ECO:0000256" key="2">
    <source>
        <dbReference type="SAM" id="SignalP"/>
    </source>
</evidence>
<dbReference type="Proteomes" id="UP000256345">
    <property type="component" value="Unassembled WGS sequence"/>
</dbReference>
<organism evidence="3 4">
    <name type="scientific">Archangium gephyra</name>
    <dbReference type="NCBI Taxonomy" id="48"/>
    <lineage>
        <taxon>Bacteria</taxon>
        <taxon>Pseudomonadati</taxon>
        <taxon>Myxococcota</taxon>
        <taxon>Myxococcia</taxon>
        <taxon>Myxococcales</taxon>
        <taxon>Cystobacterineae</taxon>
        <taxon>Archangiaceae</taxon>
        <taxon>Archangium</taxon>
    </lineage>
</organism>
<dbReference type="RefSeq" id="WP_147333022.1">
    <property type="nucleotide sequence ID" value="NZ_CP011509.1"/>
</dbReference>
<protein>
    <submittedName>
        <fullName evidence="3">Uncharacterized protein</fullName>
    </submittedName>
</protein>
<sequence>MNPCSRRCVLTLLMMASALSGCQPREPSGPPDAGQPDAGQSGPACSTPTGAPIEHQGTVSVSETWSASSPHVVVGDLLVRAVVTVEPCTVVRMGPARSIGLDSGGSLVTAGTQERPVRFEPQDASQPWGQFRIYTGGSARLTWTVLSGGGNPSSAEATVRVSAGAELPGPRPLFVDHVTIEGSRGPGVVLNGTSGFAEGSTALVIRDSGSSARPEPLAINPNALGTLPSGTYTGNRSDTLFVSPGVASSSVTYVGVDATVRALGVPYVLDGLQVGSSSARATVTVEPGVELRFQPNTTLRVYDGRSALIAVGTASRPVVFTSARATPAAGDWAGIRFDGLSPDSRLESVWVRHAGGACQCSGYGCNYLPGSFDVSSAILVFHQPGAPFIANSRIEDSAGHGILRGWNGSDAVDFLATNSFARVSGCTQTTPRDIDGRCPSSPPCPRSP</sequence>
<feature type="region of interest" description="Disordered" evidence="1">
    <location>
        <begin position="21"/>
        <end position="54"/>
    </location>
</feature>
<evidence type="ECO:0000256" key="1">
    <source>
        <dbReference type="SAM" id="MobiDB-lite"/>
    </source>
</evidence>
<feature type="signal peptide" evidence="2">
    <location>
        <begin position="1"/>
        <end position="20"/>
    </location>
</feature>
<accession>A0ABX9JWW0</accession>
<reference evidence="3 4" key="1">
    <citation type="submission" date="2018-08" db="EMBL/GenBank/DDBJ databases">
        <title>Genomic Encyclopedia of Archaeal and Bacterial Type Strains, Phase II (KMG-II): from individual species to whole genera.</title>
        <authorList>
            <person name="Goeker M."/>
        </authorList>
    </citation>
    <scope>NUCLEOTIDE SEQUENCE [LARGE SCALE GENOMIC DNA]</scope>
    <source>
        <strain evidence="3 4">DSM 2261</strain>
    </source>
</reference>
<comment type="caution">
    <text evidence="3">The sequence shown here is derived from an EMBL/GenBank/DDBJ whole genome shotgun (WGS) entry which is preliminary data.</text>
</comment>
<gene>
    <name evidence="3" type="ORF">ATI61_108249</name>
</gene>
<evidence type="ECO:0000313" key="3">
    <source>
        <dbReference type="EMBL" id="REG28708.1"/>
    </source>
</evidence>
<keyword evidence="4" id="KW-1185">Reference proteome</keyword>
<evidence type="ECO:0000313" key="4">
    <source>
        <dbReference type="Proteomes" id="UP000256345"/>
    </source>
</evidence>
<proteinExistence type="predicted"/>
<name>A0ABX9JWW0_9BACT</name>
<feature type="chain" id="PRO_5047153039" evidence="2">
    <location>
        <begin position="21"/>
        <end position="448"/>
    </location>
</feature>